<proteinExistence type="predicted"/>
<dbReference type="EMBL" id="ML119812">
    <property type="protein sequence ID" value="RPA73730.1"/>
    <property type="molecule type" value="Genomic_DNA"/>
</dbReference>
<feature type="compositionally biased region" description="Acidic residues" evidence="1">
    <location>
        <begin position="137"/>
        <end position="162"/>
    </location>
</feature>
<feature type="region of interest" description="Disordered" evidence="1">
    <location>
        <begin position="89"/>
        <end position="208"/>
    </location>
</feature>
<feature type="region of interest" description="Disordered" evidence="1">
    <location>
        <begin position="302"/>
        <end position="372"/>
    </location>
</feature>
<feature type="compositionally biased region" description="Pro residues" evidence="1">
    <location>
        <begin position="314"/>
        <end position="324"/>
    </location>
</feature>
<keyword evidence="3" id="KW-1185">Reference proteome</keyword>
<feature type="compositionally biased region" description="Basic and acidic residues" evidence="1">
    <location>
        <begin position="89"/>
        <end position="122"/>
    </location>
</feature>
<feature type="region of interest" description="Disordered" evidence="1">
    <location>
        <begin position="1"/>
        <end position="42"/>
    </location>
</feature>
<accession>A0A3N4HPI6</accession>
<name>A0A3N4HPI6_ASCIM</name>
<organism evidence="2 3">
    <name type="scientific">Ascobolus immersus RN42</name>
    <dbReference type="NCBI Taxonomy" id="1160509"/>
    <lineage>
        <taxon>Eukaryota</taxon>
        <taxon>Fungi</taxon>
        <taxon>Dikarya</taxon>
        <taxon>Ascomycota</taxon>
        <taxon>Pezizomycotina</taxon>
        <taxon>Pezizomycetes</taxon>
        <taxon>Pezizales</taxon>
        <taxon>Ascobolaceae</taxon>
        <taxon>Ascobolus</taxon>
    </lineage>
</organism>
<evidence type="ECO:0000313" key="3">
    <source>
        <dbReference type="Proteomes" id="UP000275078"/>
    </source>
</evidence>
<evidence type="ECO:0000313" key="2">
    <source>
        <dbReference type="EMBL" id="RPA73730.1"/>
    </source>
</evidence>
<sequence>MPVKLEPPAKRPIKVESPSSPNHSESESSTTSSPGSTVRAIRQEAKWIQRAIVRHRGNQLARDAAAATSDAMEPVMKEADKQIRSAMKRVAEEEWGEGRVKREATGEVERDVEASRGLEEGRGLISSDWSGSCVVISDDEDEVEEEEEEEDEDEDEDADTDEPFQRESERASTMPANIEHEAASHRYNSSDRLSVPLPSTNPDPPAPTPCPHEIFISLNKCLAPPSFYVSIKERATGLFHCPLKNCTFGTPCGEDTINEMEAHFRSYHKRGDAPFGEGDLKLECVKFEGIWCYDYKRGRRANTKRVPAPAQPASIPPTEPPDPTVPQRSRTTESQDHLPPTPTASPEPADNIRHPTDIPPAKQESSLQTNRREAMEDLGRLIKRELGKEFARVSNNPGPNVPTDLAASQERIAAIRRYQEENVTVIKQIFSQLQEASEMG</sequence>
<reference evidence="2 3" key="1">
    <citation type="journal article" date="2018" name="Nat. Ecol. Evol.">
        <title>Pezizomycetes genomes reveal the molecular basis of ectomycorrhizal truffle lifestyle.</title>
        <authorList>
            <person name="Murat C."/>
            <person name="Payen T."/>
            <person name="Noel B."/>
            <person name="Kuo A."/>
            <person name="Morin E."/>
            <person name="Chen J."/>
            <person name="Kohler A."/>
            <person name="Krizsan K."/>
            <person name="Balestrini R."/>
            <person name="Da Silva C."/>
            <person name="Montanini B."/>
            <person name="Hainaut M."/>
            <person name="Levati E."/>
            <person name="Barry K.W."/>
            <person name="Belfiori B."/>
            <person name="Cichocki N."/>
            <person name="Clum A."/>
            <person name="Dockter R.B."/>
            <person name="Fauchery L."/>
            <person name="Guy J."/>
            <person name="Iotti M."/>
            <person name="Le Tacon F."/>
            <person name="Lindquist E.A."/>
            <person name="Lipzen A."/>
            <person name="Malagnac F."/>
            <person name="Mello A."/>
            <person name="Molinier V."/>
            <person name="Miyauchi S."/>
            <person name="Poulain J."/>
            <person name="Riccioni C."/>
            <person name="Rubini A."/>
            <person name="Sitrit Y."/>
            <person name="Splivallo R."/>
            <person name="Traeger S."/>
            <person name="Wang M."/>
            <person name="Zifcakova L."/>
            <person name="Wipf D."/>
            <person name="Zambonelli A."/>
            <person name="Paolocci F."/>
            <person name="Nowrousian M."/>
            <person name="Ottonello S."/>
            <person name="Baldrian P."/>
            <person name="Spatafora J.W."/>
            <person name="Henrissat B."/>
            <person name="Nagy L.G."/>
            <person name="Aury J.M."/>
            <person name="Wincker P."/>
            <person name="Grigoriev I.V."/>
            <person name="Bonfante P."/>
            <person name="Martin F.M."/>
        </authorList>
    </citation>
    <scope>NUCLEOTIDE SEQUENCE [LARGE SCALE GENOMIC DNA]</scope>
    <source>
        <strain evidence="2 3">RN42</strain>
    </source>
</reference>
<dbReference type="AlphaFoldDB" id="A0A3N4HPI6"/>
<protein>
    <submittedName>
        <fullName evidence="2">Uncharacterized protein</fullName>
    </submittedName>
</protein>
<feature type="compositionally biased region" description="Pro residues" evidence="1">
    <location>
        <begin position="199"/>
        <end position="208"/>
    </location>
</feature>
<feature type="compositionally biased region" description="Low complexity" evidence="1">
    <location>
        <begin position="16"/>
        <end position="37"/>
    </location>
</feature>
<evidence type="ECO:0000256" key="1">
    <source>
        <dbReference type="SAM" id="MobiDB-lite"/>
    </source>
</evidence>
<gene>
    <name evidence="2" type="ORF">BJ508DRAFT_313508</name>
</gene>
<dbReference type="Proteomes" id="UP000275078">
    <property type="component" value="Unassembled WGS sequence"/>
</dbReference>